<organism evidence="2 3">
    <name type="scientific">Heterodermia speciosa</name>
    <dbReference type="NCBI Taxonomy" id="116794"/>
    <lineage>
        <taxon>Eukaryota</taxon>
        <taxon>Fungi</taxon>
        <taxon>Dikarya</taxon>
        <taxon>Ascomycota</taxon>
        <taxon>Pezizomycotina</taxon>
        <taxon>Lecanoromycetes</taxon>
        <taxon>OSLEUM clade</taxon>
        <taxon>Lecanoromycetidae</taxon>
        <taxon>Caliciales</taxon>
        <taxon>Physciaceae</taxon>
        <taxon>Heterodermia</taxon>
    </lineage>
</organism>
<feature type="region of interest" description="Disordered" evidence="1">
    <location>
        <begin position="186"/>
        <end position="242"/>
    </location>
</feature>
<name>A0A8H3FW90_9LECA</name>
<comment type="caution">
    <text evidence="2">The sequence shown here is derived from an EMBL/GenBank/DDBJ whole genome shotgun (WGS) entry which is preliminary data.</text>
</comment>
<dbReference type="AlphaFoldDB" id="A0A8H3FW90"/>
<feature type="region of interest" description="Disordered" evidence="1">
    <location>
        <begin position="1"/>
        <end position="25"/>
    </location>
</feature>
<dbReference type="OrthoDB" id="10472411at2759"/>
<accession>A0A8H3FW90</accession>
<sequence>MDDLIGLNMDAPPAATASKPSDSLIDFDVDGMDDAPPPVLASNPTPIPAASPTTIVNAEEAARAWKDCLEASHNKVQYPLVPVIEGPFVNGPLDEFEEMWGAKTKGKHNFFNPFLRPTGPSKEHIMLLQSLHQQGHPIDHIAHYLVVAFPGLMQGWKTGTEYDRRIQIHGLVNIWVSMWAPQISQDGSVLGGEGDGGDGGEKEWGKEEEEDKEKKGEAKGNFKTKGQGQPYVKLNVPQWLKK</sequence>
<dbReference type="Proteomes" id="UP000664521">
    <property type="component" value="Unassembled WGS sequence"/>
</dbReference>
<evidence type="ECO:0000256" key="1">
    <source>
        <dbReference type="SAM" id="MobiDB-lite"/>
    </source>
</evidence>
<proteinExistence type="predicted"/>
<evidence type="ECO:0000313" key="3">
    <source>
        <dbReference type="Proteomes" id="UP000664521"/>
    </source>
</evidence>
<dbReference type="EMBL" id="CAJPDS010000067">
    <property type="protein sequence ID" value="CAF9933416.1"/>
    <property type="molecule type" value="Genomic_DNA"/>
</dbReference>
<reference evidence="2" key="1">
    <citation type="submission" date="2021-03" db="EMBL/GenBank/DDBJ databases">
        <authorList>
            <person name="Tagirdzhanova G."/>
        </authorList>
    </citation>
    <scope>NUCLEOTIDE SEQUENCE</scope>
</reference>
<protein>
    <submittedName>
        <fullName evidence="2">Uncharacterized protein</fullName>
    </submittedName>
</protein>
<keyword evidence="3" id="KW-1185">Reference proteome</keyword>
<evidence type="ECO:0000313" key="2">
    <source>
        <dbReference type="EMBL" id="CAF9933416.1"/>
    </source>
</evidence>
<gene>
    <name evidence="2" type="ORF">HETSPECPRED_008647</name>
</gene>